<gene>
    <name evidence="2" type="ORF">METZ01_LOCUS270986</name>
</gene>
<keyword evidence="1" id="KW-1133">Transmembrane helix</keyword>
<sequence>MNETTKIDQFWQWVTAARKFTINLLFLLIVLIVLAAIVGSIFSGSKLPDPEGKALVVNPQGPIV</sequence>
<evidence type="ECO:0000256" key="1">
    <source>
        <dbReference type="SAM" id="Phobius"/>
    </source>
</evidence>
<protein>
    <submittedName>
        <fullName evidence="2">Uncharacterized protein</fullName>
    </submittedName>
</protein>
<keyword evidence="1" id="KW-0812">Transmembrane</keyword>
<name>A0A382K3W5_9ZZZZ</name>
<dbReference type="AlphaFoldDB" id="A0A382K3W5"/>
<accession>A0A382K3W5</accession>
<organism evidence="2">
    <name type="scientific">marine metagenome</name>
    <dbReference type="NCBI Taxonomy" id="408172"/>
    <lineage>
        <taxon>unclassified sequences</taxon>
        <taxon>metagenomes</taxon>
        <taxon>ecological metagenomes</taxon>
    </lineage>
</organism>
<feature type="non-terminal residue" evidence="2">
    <location>
        <position position="64"/>
    </location>
</feature>
<proteinExistence type="predicted"/>
<dbReference type="EMBL" id="UINC01077737">
    <property type="protein sequence ID" value="SVC18132.1"/>
    <property type="molecule type" value="Genomic_DNA"/>
</dbReference>
<keyword evidence="1" id="KW-0472">Membrane</keyword>
<feature type="transmembrane region" description="Helical" evidence="1">
    <location>
        <begin position="20"/>
        <end position="42"/>
    </location>
</feature>
<evidence type="ECO:0000313" key="2">
    <source>
        <dbReference type="EMBL" id="SVC18132.1"/>
    </source>
</evidence>
<reference evidence="2" key="1">
    <citation type="submission" date="2018-05" db="EMBL/GenBank/DDBJ databases">
        <authorList>
            <person name="Lanie J.A."/>
            <person name="Ng W.-L."/>
            <person name="Kazmierczak K.M."/>
            <person name="Andrzejewski T.M."/>
            <person name="Davidsen T.M."/>
            <person name="Wayne K.J."/>
            <person name="Tettelin H."/>
            <person name="Glass J.I."/>
            <person name="Rusch D."/>
            <person name="Podicherti R."/>
            <person name="Tsui H.-C.T."/>
            <person name="Winkler M.E."/>
        </authorList>
    </citation>
    <scope>NUCLEOTIDE SEQUENCE</scope>
</reference>